<gene>
    <name evidence="3" type="ORF">FHL15_005805</name>
</gene>
<dbReference type="PANTHER" id="PTHR10696">
    <property type="entry name" value="GAMMA-BUTYROBETAINE HYDROXYLASE-RELATED"/>
    <property type="match status" value="1"/>
</dbReference>
<dbReference type="Proteomes" id="UP000319160">
    <property type="component" value="Unassembled WGS sequence"/>
</dbReference>
<protein>
    <recommendedName>
        <fullName evidence="2">TauD/TfdA-like domain-containing protein</fullName>
    </recommendedName>
</protein>
<dbReference type="InterPro" id="IPR042098">
    <property type="entry name" value="TauD-like_sf"/>
</dbReference>
<sequence>MGIALSTARFQQCVCEVELRVLRALYHGAPVTVILGGARLMSLQGWAKHDEAETPVITPQQGEASDQPPLGFPSSIEGPMVWPGGNTTWLDSQILELSPTDVAEVEQAVDHFLSLGLDGSEVTRENFPLPSLGPRLQDRAADIHQGSGLCIVRGLGSYSAEDDTIIFLGIASYIGSQRGVQTSKGAMLTHIYESDSWTVPREKRHGIHTNGSLPFHNDMGCEILAIHIRDCAARGGGTYVASVAAVYNVMMKTNPWVVHILAKHNWPVQVSRGTSPFVLAPLLGYQSGNLVMSADPSRIGPHPAVANNRIPDLEPSQKEALALLQQTATAQQMRLPACQGDIVFINNWGVLHARDSYQDDSTATRHLVRLWLRNEEYSWEVPKSMKTPWEASFGTRAQKIVNRQYPVAPMPEYMEPKFTNGSAAFIMEESDEDGER</sequence>
<dbReference type="AlphaFoldDB" id="A0A553HZ41"/>
<dbReference type="SUPFAM" id="SSF51197">
    <property type="entry name" value="Clavaminate synthase-like"/>
    <property type="match status" value="1"/>
</dbReference>
<dbReference type="GO" id="GO:0016491">
    <property type="term" value="F:oxidoreductase activity"/>
    <property type="evidence" value="ECO:0007669"/>
    <property type="project" value="UniProtKB-KW"/>
</dbReference>
<dbReference type="EMBL" id="VFLP01000030">
    <property type="protein sequence ID" value="TRX93226.1"/>
    <property type="molecule type" value="Genomic_DNA"/>
</dbReference>
<dbReference type="OrthoDB" id="272271at2759"/>
<dbReference type="Pfam" id="PF02668">
    <property type="entry name" value="TauD"/>
    <property type="match status" value="1"/>
</dbReference>
<evidence type="ECO:0000313" key="3">
    <source>
        <dbReference type="EMBL" id="TRX93226.1"/>
    </source>
</evidence>
<organism evidence="3 4">
    <name type="scientific">Xylaria flabelliformis</name>
    <dbReference type="NCBI Taxonomy" id="2512241"/>
    <lineage>
        <taxon>Eukaryota</taxon>
        <taxon>Fungi</taxon>
        <taxon>Dikarya</taxon>
        <taxon>Ascomycota</taxon>
        <taxon>Pezizomycotina</taxon>
        <taxon>Sordariomycetes</taxon>
        <taxon>Xylariomycetidae</taxon>
        <taxon>Xylariales</taxon>
        <taxon>Xylariaceae</taxon>
        <taxon>Xylaria</taxon>
    </lineage>
</organism>
<feature type="domain" description="TauD/TfdA-like" evidence="2">
    <location>
        <begin position="122"/>
        <end position="371"/>
    </location>
</feature>
<dbReference type="InterPro" id="IPR003819">
    <property type="entry name" value="TauD/TfdA-like"/>
</dbReference>
<comment type="caution">
    <text evidence="3">The sequence shown here is derived from an EMBL/GenBank/DDBJ whole genome shotgun (WGS) entry which is preliminary data.</text>
</comment>
<dbReference type="STRING" id="2512241.A0A553HZ41"/>
<evidence type="ECO:0000259" key="2">
    <source>
        <dbReference type="Pfam" id="PF02668"/>
    </source>
</evidence>
<proteinExistence type="predicted"/>
<dbReference type="PANTHER" id="PTHR10696:SF54">
    <property type="entry name" value="FAMILY OXIDOREDUCTASE, PUTATIVE (AFU_ORTHOLOGUE AFUA_4G13850)-RELATED"/>
    <property type="match status" value="1"/>
</dbReference>
<accession>A0A553HZ41</accession>
<dbReference type="InterPro" id="IPR050411">
    <property type="entry name" value="AlphaKG_dependent_hydroxylases"/>
</dbReference>
<name>A0A553HZ41_9PEZI</name>
<evidence type="ECO:0000256" key="1">
    <source>
        <dbReference type="ARBA" id="ARBA00023002"/>
    </source>
</evidence>
<dbReference type="Gene3D" id="3.60.130.10">
    <property type="entry name" value="Clavaminate synthase-like"/>
    <property type="match status" value="1"/>
</dbReference>
<keyword evidence="1" id="KW-0560">Oxidoreductase</keyword>
<reference evidence="4" key="1">
    <citation type="submission" date="2019-06" db="EMBL/GenBank/DDBJ databases">
        <title>Draft genome sequence of the griseofulvin-producing fungus Xylaria cubensis strain G536.</title>
        <authorList>
            <person name="Mead M.E."/>
            <person name="Raja H.A."/>
            <person name="Steenwyk J.L."/>
            <person name="Knowles S.L."/>
            <person name="Oberlies N.H."/>
            <person name="Rokas A."/>
        </authorList>
    </citation>
    <scope>NUCLEOTIDE SEQUENCE [LARGE SCALE GENOMIC DNA]</scope>
    <source>
        <strain evidence="4">G536</strain>
    </source>
</reference>
<keyword evidence="4" id="KW-1185">Reference proteome</keyword>
<evidence type="ECO:0000313" key="4">
    <source>
        <dbReference type="Proteomes" id="UP000319160"/>
    </source>
</evidence>